<dbReference type="SMART" id="SM00224">
    <property type="entry name" value="GGL"/>
    <property type="match status" value="1"/>
</dbReference>
<dbReference type="AlphaFoldDB" id="A0A315VRS6"/>
<dbReference type="EMBL" id="NHOQ01001229">
    <property type="protein sequence ID" value="PWA25936.1"/>
    <property type="molecule type" value="Genomic_DNA"/>
</dbReference>
<dbReference type="InterPro" id="IPR015898">
    <property type="entry name" value="G-protein_gamma-like_dom"/>
</dbReference>
<keyword evidence="4" id="KW-0472">Membrane</keyword>
<dbReference type="PROSITE" id="PS50058">
    <property type="entry name" value="G_PROTEIN_GAMMA"/>
    <property type="match status" value="2"/>
</dbReference>
<sequence>MKHICGLVPPPLPAPAAKLGQISAEGGHTMKDSIVNNSTANISQARKAVEQLKMEACMDRIKCDLKVTRMRSRGPNNVTHVESGQCSVVEEVNMDANDPRAPAVPPLQLLLCSPFASPPVTPTPLPSGSLRSHTVSKAAADLMAYCDAHTREDPLIVPVPASENPFREKKFFCNIL</sequence>
<dbReference type="SMART" id="SM01224">
    <property type="entry name" value="G_gamma"/>
    <property type="match status" value="1"/>
</dbReference>
<dbReference type="InterPro" id="IPR036284">
    <property type="entry name" value="GGL_sf"/>
</dbReference>
<keyword evidence="5" id="KW-0807">Transducer</keyword>
<name>A0A315VRS6_GAMAF</name>
<comment type="subcellular location">
    <subcellularLocation>
        <location evidence="1">Cell membrane</location>
    </subcellularLocation>
</comment>
<gene>
    <name evidence="7" type="ORF">CCH79_00001451</name>
</gene>
<evidence type="ECO:0000259" key="6">
    <source>
        <dbReference type="PROSITE" id="PS50058"/>
    </source>
</evidence>
<keyword evidence="3" id="KW-1003">Cell membrane</keyword>
<dbReference type="GO" id="GO:0007186">
    <property type="term" value="P:G protein-coupled receptor signaling pathway"/>
    <property type="evidence" value="ECO:0007669"/>
    <property type="project" value="InterPro"/>
</dbReference>
<feature type="domain" description="G protein gamma" evidence="6">
    <location>
        <begin position="38"/>
        <end position="62"/>
    </location>
</feature>
<evidence type="ECO:0000256" key="2">
    <source>
        <dbReference type="ARBA" id="ARBA00007431"/>
    </source>
</evidence>
<reference evidence="7 8" key="1">
    <citation type="journal article" date="2018" name="G3 (Bethesda)">
        <title>A High-Quality Reference Genome for the Invasive Mosquitofish Gambusia affinis Using a Chicago Library.</title>
        <authorList>
            <person name="Hoffberg S.L."/>
            <person name="Troendle N.J."/>
            <person name="Glenn T.C."/>
            <person name="Mahmud O."/>
            <person name="Louha S."/>
            <person name="Chalopin D."/>
            <person name="Bennetzen J.L."/>
            <person name="Mauricio R."/>
        </authorList>
    </citation>
    <scope>NUCLEOTIDE SEQUENCE [LARGE SCALE GENOMIC DNA]</scope>
    <source>
        <strain evidence="7">NE01/NJP1002.9</strain>
        <tissue evidence="7">Muscle</tissue>
    </source>
</reference>
<dbReference type="Proteomes" id="UP000250572">
    <property type="component" value="Unassembled WGS sequence"/>
</dbReference>
<dbReference type="SUPFAM" id="SSF48670">
    <property type="entry name" value="Transducin (heterotrimeric G protein), gamma chain"/>
    <property type="match status" value="1"/>
</dbReference>
<accession>A0A315VRS6</accession>
<dbReference type="CDD" id="cd00068">
    <property type="entry name" value="GGL"/>
    <property type="match status" value="1"/>
</dbReference>
<dbReference type="GO" id="GO:0005834">
    <property type="term" value="C:heterotrimeric G-protein complex"/>
    <property type="evidence" value="ECO:0007669"/>
    <property type="project" value="InterPro"/>
</dbReference>
<dbReference type="GO" id="GO:0031681">
    <property type="term" value="F:G-protein beta-subunit binding"/>
    <property type="evidence" value="ECO:0007669"/>
    <property type="project" value="InterPro"/>
</dbReference>
<comment type="similarity">
    <text evidence="2">Belongs to the G protein gamma family.</text>
</comment>
<comment type="caution">
    <text evidence="7">The sequence shown here is derived from an EMBL/GenBank/DDBJ whole genome shotgun (WGS) entry which is preliminary data.</text>
</comment>
<evidence type="ECO:0000256" key="3">
    <source>
        <dbReference type="ARBA" id="ARBA00022475"/>
    </source>
</evidence>
<evidence type="ECO:0000313" key="7">
    <source>
        <dbReference type="EMBL" id="PWA25936.1"/>
    </source>
</evidence>
<organism evidence="7 8">
    <name type="scientific">Gambusia affinis</name>
    <name type="common">Western mosquitofish</name>
    <name type="synonym">Heterandria affinis</name>
    <dbReference type="NCBI Taxonomy" id="33528"/>
    <lineage>
        <taxon>Eukaryota</taxon>
        <taxon>Metazoa</taxon>
        <taxon>Chordata</taxon>
        <taxon>Craniata</taxon>
        <taxon>Vertebrata</taxon>
        <taxon>Euteleostomi</taxon>
        <taxon>Actinopterygii</taxon>
        <taxon>Neopterygii</taxon>
        <taxon>Teleostei</taxon>
        <taxon>Neoteleostei</taxon>
        <taxon>Acanthomorphata</taxon>
        <taxon>Ovalentaria</taxon>
        <taxon>Atherinomorphae</taxon>
        <taxon>Cyprinodontiformes</taxon>
        <taxon>Poeciliidae</taxon>
        <taxon>Poeciliinae</taxon>
        <taxon>Gambusia</taxon>
    </lineage>
</organism>
<evidence type="ECO:0000313" key="8">
    <source>
        <dbReference type="Proteomes" id="UP000250572"/>
    </source>
</evidence>
<feature type="domain" description="G protein gamma" evidence="6">
    <location>
        <begin position="135"/>
        <end position="176"/>
    </location>
</feature>
<dbReference type="Pfam" id="PF00631">
    <property type="entry name" value="G-gamma"/>
    <property type="match status" value="1"/>
</dbReference>
<protein>
    <recommendedName>
        <fullName evidence="6">G protein gamma domain-containing protein</fullName>
    </recommendedName>
</protein>
<evidence type="ECO:0000256" key="4">
    <source>
        <dbReference type="ARBA" id="ARBA00023136"/>
    </source>
</evidence>
<evidence type="ECO:0000256" key="1">
    <source>
        <dbReference type="ARBA" id="ARBA00004236"/>
    </source>
</evidence>
<keyword evidence="8" id="KW-1185">Reference proteome</keyword>
<dbReference type="PANTHER" id="PTHR13809">
    <property type="entry name" value="GUANINE NUCLEOTIDE-BINDING PROTEIN GAMMA SUBUNIT"/>
    <property type="match status" value="1"/>
</dbReference>
<dbReference type="InterPro" id="IPR001770">
    <property type="entry name" value="G-protein_gamma"/>
</dbReference>
<dbReference type="Gene3D" id="4.10.260.10">
    <property type="entry name" value="Transducin (heterotrimeric G protein), gamma chain"/>
    <property type="match status" value="1"/>
</dbReference>
<proteinExistence type="inferred from homology"/>
<evidence type="ECO:0000256" key="5">
    <source>
        <dbReference type="ARBA" id="ARBA00023224"/>
    </source>
</evidence>